<dbReference type="InParanoid" id="G0EDA2"/>
<dbReference type="AlphaFoldDB" id="G0EDA2"/>
<dbReference type="KEGG" id="pfm:Pyrfu_1927"/>
<dbReference type="Proteomes" id="UP000001037">
    <property type="component" value="Chromosome"/>
</dbReference>
<sequence>MWRVRIEYGRSSWLEARPGAVTLSTKFDTLLTPYAILHSLSRILFEEAGKAEEGKRGDHIAGVIGGKGFERRLFRLIAGHRVSIDESFLVDLGWLKLEVREDRLSFDVDREVAEDALAPLGSIGWPRGVPWPAFLPKTRVGDIRGFIHTYCETPWLRDMVEARTMIGLGNVNEGLVKKLEELIECHVELSSWGILLRKPKSMELCGLKPVIFAVFPLIHYARNMPYNLMLMIEDPGLHANTEMLDAITDVLAAMAEKGAAVVLHGEAAERIHRELRARGIPHILA</sequence>
<evidence type="ECO:0000313" key="1">
    <source>
        <dbReference type="EMBL" id="AEM39780.1"/>
    </source>
</evidence>
<dbReference type="EMBL" id="CP002838">
    <property type="protein sequence ID" value="AEM39780.1"/>
    <property type="molecule type" value="Genomic_DNA"/>
</dbReference>
<organism evidence="1 2">
    <name type="scientific">Pyrolobus fumarii (strain DSM 11204 / 1A)</name>
    <dbReference type="NCBI Taxonomy" id="694429"/>
    <lineage>
        <taxon>Archaea</taxon>
        <taxon>Thermoproteota</taxon>
        <taxon>Thermoprotei</taxon>
        <taxon>Desulfurococcales</taxon>
        <taxon>Pyrodictiaceae</taxon>
        <taxon>Pyrolobus</taxon>
    </lineage>
</organism>
<keyword evidence="2" id="KW-1185">Reference proteome</keyword>
<dbReference type="HOGENOM" id="CLU_975276_0_0_2"/>
<protein>
    <submittedName>
        <fullName evidence="1">Uncharacterized protein</fullName>
    </submittedName>
</protein>
<evidence type="ECO:0000313" key="2">
    <source>
        <dbReference type="Proteomes" id="UP000001037"/>
    </source>
</evidence>
<accession>G0EDA2</accession>
<dbReference type="GeneID" id="11138267"/>
<reference evidence="1 2" key="1">
    <citation type="journal article" date="2011" name="Stand. Genomic Sci.">
        <title>Complete genome sequence of the hyperthermophilic chemolithoautotroph Pyrolobus fumarii type strain (1A).</title>
        <authorList>
            <person name="Anderson I."/>
            <person name="Goker M."/>
            <person name="Nolan M."/>
            <person name="Lucas S."/>
            <person name="Hammon N."/>
            <person name="Deshpande S."/>
            <person name="Cheng J.F."/>
            <person name="Tapia R."/>
            <person name="Han C."/>
            <person name="Goodwin L."/>
            <person name="Pitluck S."/>
            <person name="Huntemann M."/>
            <person name="Liolios K."/>
            <person name="Ivanova N."/>
            <person name="Pagani I."/>
            <person name="Mavromatis K."/>
            <person name="Ovchinikova G."/>
            <person name="Pati A."/>
            <person name="Chen A."/>
            <person name="Palaniappan K."/>
            <person name="Land M."/>
            <person name="Hauser L."/>
            <person name="Brambilla E.M."/>
            <person name="Huber H."/>
            <person name="Yasawong M."/>
            <person name="Rohde M."/>
            <person name="Spring S."/>
            <person name="Abt B."/>
            <person name="Sikorski J."/>
            <person name="Wirth R."/>
            <person name="Detter J.C."/>
            <person name="Woyke T."/>
            <person name="Bristow J."/>
            <person name="Eisen J.A."/>
            <person name="Markowitz V."/>
            <person name="Hugenholtz P."/>
            <person name="Kyrpides N.C."/>
            <person name="Klenk H.P."/>
            <person name="Lapidus A."/>
        </authorList>
    </citation>
    <scope>NUCLEOTIDE SEQUENCE [LARGE SCALE GENOMIC DNA]</scope>
    <source>
        <strain evidence="2">DSM 11204 / 1A</strain>
    </source>
</reference>
<dbReference type="STRING" id="694429.Pyrfu_1927"/>
<name>G0EDA2_PYRF1</name>
<proteinExistence type="predicted"/>
<dbReference type="RefSeq" id="WP_014027457.1">
    <property type="nucleotide sequence ID" value="NC_015931.1"/>
</dbReference>
<gene>
    <name evidence="1" type="ordered locus">Pyrfu_1927</name>
</gene>